<keyword evidence="3" id="KW-1185">Reference proteome</keyword>
<reference evidence="2" key="2">
    <citation type="submission" date="2020-05" db="UniProtKB">
        <authorList>
            <consortium name="EnsemblMetazoa"/>
        </authorList>
    </citation>
    <scope>IDENTIFICATION</scope>
    <source>
        <strain evidence="2">maculatus3</strain>
    </source>
</reference>
<keyword evidence="1" id="KW-0812">Transmembrane</keyword>
<dbReference type="VEuPathDB" id="VectorBase:AMAM016771"/>
<proteinExistence type="predicted"/>
<keyword evidence="1" id="KW-0472">Membrane</keyword>
<dbReference type="EnsemblMetazoa" id="AMAM016771-RA">
    <property type="protein sequence ID" value="AMAM016771-PA"/>
    <property type="gene ID" value="AMAM016771"/>
</dbReference>
<evidence type="ECO:0000313" key="3">
    <source>
        <dbReference type="Proteomes" id="UP000075901"/>
    </source>
</evidence>
<evidence type="ECO:0000313" key="2">
    <source>
        <dbReference type="EnsemblMetazoa" id="AMAM016771-PA"/>
    </source>
</evidence>
<feature type="transmembrane region" description="Helical" evidence="1">
    <location>
        <begin position="82"/>
        <end position="103"/>
    </location>
</feature>
<organism evidence="2 3">
    <name type="scientific">Anopheles maculatus</name>
    <dbReference type="NCBI Taxonomy" id="74869"/>
    <lineage>
        <taxon>Eukaryota</taxon>
        <taxon>Metazoa</taxon>
        <taxon>Ecdysozoa</taxon>
        <taxon>Arthropoda</taxon>
        <taxon>Hexapoda</taxon>
        <taxon>Insecta</taxon>
        <taxon>Pterygota</taxon>
        <taxon>Neoptera</taxon>
        <taxon>Endopterygota</taxon>
        <taxon>Diptera</taxon>
        <taxon>Nematocera</taxon>
        <taxon>Culicoidea</taxon>
        <taxon>Culicidae</taxon>
        <taxon>Anophelinae</taxon>
        <taxon>Anopheles</taxon>
        <taxon>Anopheles maculatus group</taxon>
    </lineage>
</organism>
<reference evidence="3" key="1">
    <citation type="submission" date="2013-09" db="EMBL/GenBank/DDBJ databases">
        <title>The Genome Sequence of Anopheles maculatus species B.</title>
        <authorList>
            <consortium name="The Broad Institute Genomics Platform"/>
            <person name="Neafsey D.E."/>
            <person name="Besansky N."/>
            <person name="Howell P."/>
            <person name="Walton C."/>
            <person name="Young S.K."/>
            <person name="Zeng Q."/>
            <person name="Gargeya S."/>
            <person name="Fitzgerald M."/>
            <person name="Haas B."/>
            <person name="Abouelleil A."/>
            <person name="Allen A.W."/>
            <person name="Alvarado L."/>
            <person name="Arachchi H.M."/>
            <person name="Berlin A.M."/>
            <person name="Chapman S.B."/>
            <person name="Gainer-Dewar J."/>
            <person name="Goldberg J."/>
            <person name="Griggs A."/>
            <person name="Gujja S."/>
            <person name="Hansen M."/>
            <person name="Howarth C."/>
            <person name="Imamovic A."/>
            <person name="Ireland A."/>
            <person name="Larimer J."/>
            <person name="McCowan C."/>
            <person name="Murphy C."/>
            <person name="Pearson M."/>
            <person name="Poon T.W."/>
            <person name="Priest M."/>
            <person name="Roberts A."/>
            <person name="Saif S."/>
            <person name="Shea T."/>
            <person name="Sisk P."/>
            <person name="Sykes S."/>
            <person name="Wortman J."/>
            <person name="Nusbaum C."/>
            <person name="Birren B."/>
        </authorList>
    </citation>
    <scope>NUCLEOTIDE SEQUENCE [LARGE SCALE GENOMIC DNA]</scope>
    <source>
        <strain evidence="3">maculatus3</strain>
    </source>
</reference>
<dbReference type="PANTHER" id="PTHR11161:SF22">
    <property type="entry name" value="ACYLTRANSFERASE 3 DOMAIN-CONTAINING PROTEIN-RELATED"/>
    <property type="match status" value="1"/>
</dbReference>
<dbReference type="PANTHER" id="PTHR11161">
    <property type="entry name" value="O-ACYLTRANSFERASE"/>
    <property type="match status" value="1"/>
</dbReference>
<evidence type="ECO:0000256" key="1">
    <source>
        <dbReference type="SAM" id="Phobius"/>
    </source>
</evidence>
<dbReference type="InterPro" id="IPR052728">
    <property type="entry name" value="O2_lipid_transport_reg"/>
</dbReference>
<feature type="transmembrane region" description="Helical" evidence="1">
    <location>
        <begin position="50"/>
        <end position="70"/>
    </location>
</feature>
<protein>
    <submittedName>
        <fullName evidence="2">Uncharacterized protein</fullName>
    </submittedName>
</protein>
<dbReference type="AlphaFoldDB" id="A0A182SZW8"/>
<sequence length="228" mass="25830">MIVVAFILPGYIIYTASTAATMTFDMRHALAELRTYDHFLKYYLPSHTNISGYFYGIIAAMLYRSVLATGSQDQSLSVLQKWLNISLVALFGLNAFTTVLPYMNIDKQNSIFHAIYGSLLKSSWGCSYSLLFLVFALKGKSRFLDVLSHSVLQFFAKISYCVYIVQYSVIYGLYTNFPIPIVYGGFNLKLRANIEKNYKHVIGGRFTVSVALEQQSVERFSTNILCTK</sequence>
<feature type="transmembrane region" description="Helical" evidence="1">
    <location>
        <begin position="115"/>
        <end position="137"/>
    </location>
</feature>
<dbReference type="Proteomes" id="UP000075901">
    <property type="component" value="Unassembled WGS sequence"/>
</dbReference>
<name>A0A182SZW8_9DIPT</name>
<accession>A0A182SZW8</accession>
<keyword evidence="1" id="KW-1133">Transmembrane helix</keyword>